<dbReference type="Gene3D" id="2.40.160.20">
    <property type="match status" value="1"/>
</dbReference>
<accession>A0ABX0XF29</accession>
<dbReference type="Proteomes" id="UP000770785">
    <property type="component" value="Unassembled WGS sequence"/>
</dbReference>
<feature type="chain" id="PRO_5046875736" description="Acyloxyacyl hydrolase" evidence="1">
    <location>
        <begin position="21"/>
        <end position="389"/>
    </location>
</feature>
<reference evidence="2 3" key="1">
    <citation type="submission" date="2020-03" db="EMBL/GenBank/DDBJ databases">
        <title>Genomic Encyclopedia of Type Strains, Phase IV (KMG-IV): sequencing the most valuable type-strain genomes for metagenomic binning, comparative biology and taxonomic classification.</title>
        <authorList>
            <person name="Goeker M."/>
        </authorList>
    </citation>
    <scope>NUCLEOTIDE SEQUENCE [LARGE SCALE GENOMIC DNA]</scope>
    <source>
        <strain evidence="2 3">DSM 105096</strain>
    </source>
</reference>
<name>A0ABX0XF29_9BACT</name>
<evidence type="ECO:0000313" key="2">
    <source>
        <dbReference type="EMBL" id="NJC27514.1"/>
    </source>
</evidence>
<keyword evidence="1" id="KW-0732">Signal</keyword>
<dbReference type="InterPro" id="IPR018550">
    <property type="entry name" value="Lipid-A_deacylase-rel"/>
</dbReference>
<comment type="caution">
    <text evidence="2">The sequence shown here is derived from an EMBL/GenBank/DDBJ whole genome shotgun (WGS) entry which is preliminary data.</text>
</comment>
<dbReference type="RefSeq" id="WP_168038682.1">
    <property type="nucleotide sequence ID" value="NZ_JAATJH010000005.1"/>
</dbReference>
<gene>
    <name evidence="2" type="ORF">GGR27_003031</name>
</gene>
<dbReference type="EMBL" id="JAATJH010000005">
    <property type="protein sequence ID" value="NJC27514.1"/>
    <property type="molecule type" value="Genomic_DNA"/>
</dbReference>
<keyword evidence="3" id="KW-1185">Reference proteome</keyword>
<evidence type="ECO:0000313" key="3">
    <source>
        <dbReference type="Proteomes" id="UP000770785"/>
    </source>
</evidence>
<protein>
    <recommendedName>
        <fullName evidence="4">Acyloxyacyl hydrolase</fullName>
    </recommendedName>
</protein>
<evidence type="ECO:0000256" key="1">
    <source>
        <dbReference type="SAM" id="SignalP"/>
    </source>
</evidence>
<evidence type="ECO:0008006" key="4">
    <source>
        <dbReference type="Google" id="ProtNLM"/>
    </source>
</evidence>
<sequence>MHCPLAIALLLLITPPNLSAQDTWLFTGEGQWGQVMMTDGFVKGDNLRGQPLNDYAAASLKVARQKGRSRPWERRYLDPICGFGVSWLRLESPEEMGSPLAVYRYFRAPFFRRRGLSFDYHAELGVSFGWAPYNFTTNPHNEVVGTHVAAYARLGLGLNWVLSDHFSLQTDFKISHASNGNLRRPNAGLNVMALAVGLTYRLARPVDLKQATSGTELVRTEVPLREREEWRISVYGGLDKHLYELPGLNPEEKYEALGFGLGGATIGYSRGVSPKSRIGVGATALYHSGATARPTVHNGALRKSSSAFSGRNLRFSVHPFYELVFHRFSATARLEVYFHNYNRDFDGPRIHQKIGLAYRFNQTIYAELVLNARWFSQAKFLEWHVGYAL</sequence>
<organism evidence="2 3">
    <name type="scientific">Neolewinella antarctica</name>
    <dbReference type="NCBI Taxonomy" id="442734"/>
    <lineage>
        <taxon>Bacteria</taxon>
        <taxon>Pseudomonadati</taxon>
        <taxon>Bacteroidota</taxon>
        <taxon>Saprospiria</taxon>
        <taxon>Saprospirales</taxon>
        <taxon>Lewinellaceae</taxon>
        <taxon>Neolewinella</taxon>
    </lineage>
</organism>
<proteinExistence type="predicted"/>
<dbReference type="Pfam" id="PF09411">
    <property type="entry name" value="PagL"/>
    <property type="match status" value="1"/>
</dbReference>
<feature type="signal peptide" evidence="1">
    <location>
        <begin position="1"/>
        <end position="20"/>
    </location>
</feature>